<dbReference type="InterPro" id="IPR051628">
    <property type="entry name" value="LUBAC_E3_Ligases"/>
</dbReference>
<dbReference type="InterPro" id="IPR047546">
    <property type="entry name" value="Rcat_RBR_RNF216"/>
</dbReference>
<evidence type="ECO:0000256" key="8">
    <source>
        <dbReference type="SAM" id="MobiDB-lite"/>
    </source>
</evidence>
<keyword evidence="5" id="KW-0863">Zinc-finger</keyword>
<dbReference type="InterPro" id="IPR047545">
    <property type="entry name" value="BRcat_RBR_RNF216"/>
</dbReference>
<keyword evidence="6" id="KW-0833">Ubl conjugation pathway</keyword>
<dbReference type="PANTHER" id="PTHR22770:SF47">
    <property type="entry name" value="E3 UBIQUITIN-PROTEIN LIGASE RNF216"/>
    <property type="match status" value="1"/>
</dbReference>
<dbReference type="InterPro" id="IPR044066">
    <property type="entry name" value="TRIAD_supradom"/>
</dbReference>
<dbReference type="AlphaFoldDB" id="A0A7R8XDN8"/>
<evidence type="ECO:0000256" key="5">
    <source>
        <dbReference type="ARBA" id="ARBA00022771"/>
    </source>
</evidence>
<keyword evidence="7" id="KW-0862">Zinc</keyword>
<dbReference type="CDD" id="cd20353">
    <property type="entry name" value="Rcat_RBR_RNF216"/>
    <property type="match status" value="1"/>
</dbReference>
<gene>
    <name evidence="10" type="ORF">DSTB1V02_LOCUS8218</name>
</gene>
<proteinExistence type="predicted"/>
<dbReference type="Proteomes" id="UP000677054">
    <property type="component" value="Unassembled WGS sequence"/>
</dbReference>
<dbReference type="SUPFAM" id="SSF57850">
    <property type="entry name" value="RING/U-box"/>
    <property type="match status" value="2"/>
</dbReference>
<dbReference type="EMBL" id="CAJPEV010001829">
    <property type="protein sequence ID" value="CAG0894515.1"/>
    <property type="molecule type" value="Genomic_DNA"/>
</dbReference>
<evidence type="ECO:0000256" key="4">
    <source>
        <dbReference type="ARBA" id="ARBA00022737"/>
    </source>
</evidence>
<evidence type="ECO:0000256" key="1">
    <source>
        <dbReference type="ARBA" id="ARBA00004906"/>
    </source>
</evidence>
<evidence type="ECO:0000313" key="10">
    <source>
        <dbReference type="EMBL" id="CAD7248405.1"/>
    </source>
</evidence>
<evidence type="ECO:0000256" key="7">
    <source>
        <dbReference type="ARBA" id="ARBA00022833"/>
    </source>
</evidence>
<dbReference type="EMBL" id="LR901346">
    <property type="protein sequence ID" value="CAD7248405.1"/>
    <property type="molecule type" value="Genomic_DNA"/>
</dbReference>
<keyword evidence="4" id="KW-0677">Repeat</keyword>
<feature type="compositionally biased region" description="Basic and acidic residues" evidence="8">
    <location>
        <begin position="110"/>
        <end position="119"/>
    </location>
</feature>
<dbReference type="CDD" id="cd20339">
    <property type="entry name" value="BRcat_RBR_RNF216"/>
    <property type="match status" value="1"/>
</dbReference>
<dbReference type="GO" id="GO:0008270">
    <property type="term" value="F:zinc ion binding"/>
    <property type="evidence" value="ECO:0007669"/>
    <property type="project" value="UniProtKB-KW"/>
</dbReference>
<dbReference type="GO" id="GO:0016740">
    <property type="term" value="F:transferase activity"/>
    <property type="evidence" value="ECO:0007669"/>
    <property type="project" value="UniProtKB-KW"/>
</dbReference>
<name>A0A7R8XDN8_9CRUS</name>
<accession>A0A7R8XDN8</accession>
<dbReference type="Pfam" id="PF26191">
    <property type="entry name" value="RING-HC_RBR_RNF216"/>
    <property type="match status" value="1"/>
</dbReference>
<protein>
    <recommendedName>
        <fullName evidence="9">RING-type domain-containing protein</fullName>
    </recommendedName>
</protein>
<dbReference type="Gene3D" id="1.20.120.1750">
    <property type="match status" value="1"/>
</dbReference>
<evidence type="ECO:0000256" key="6">
    <source>
        <dbReference type="ARBA" id="ARBA00022786"/>
    </source>
</evidence>
<evidence type="ECO:0000256" key="2">
    <source>
        <dbReference type="ARBA" id="ARBA00022679"/>
    </source>
</evidence>
<dbReference type="PANTHER" id="PTHR22770">
    <property type="entry name" value="UBIQUITIN CONJUGATING ENZYME 7 INTERACTING PROTEIN-RELATED"/>
    <property type="match status" value="1"/>
</dbReference>
<keyword evidence="3" id="KW-0479">Metal-binding</keyword>
<evidence type="ECO:0000313" key="11">
    <source>
        <dbReference type="Proteomes" id="UP000677054"/>
    </source>
</evidence>
<dbReference type="Gene3D" id="3.30.40.10">
    <property type="entry name" value="Zinc/RING finger domain, C3HC4 (zinc finger)"/>
    <property type="match status" value="1"/>
</dbReference>
<dbReference type="PROSITE" id="PS51873">
    <property type="entry name" value="TRIAD"/>
    <property type="match status" value="1"/>
</dbReference>
<keyword evidence="11" id="KW-1185">Reference proteome</keyword>
<organism evidence="10">
    <name type="scientific">Darwinula stevensoni</name>
    <dbReference type="NCBI Taxonomy" id="69355"/>
    <lineage>
        <taxon>Eukaryota</taxon>
        <taxon>Metazoa</taxon>
        <taxon>Ecdysozoa</taxon>
        <taxon>Arthropoda</taxon>
        <taxon>Crustacea</taxon>
        <taxon>Oligostraca</taxon>
        <taxon>Ostracoda</taxon>
        <taxon>Podocopa</taxon>
        <taxon>Podocopida</taxon>
        <taxon>Darwinulocopina</taxon>
        <taxon>Darwinuloidea</taxon>
        <taxon>Darwinulidae</taxon>
        <taxon>Darwinula</taxon>
    </lineage>
</organism>
<evidence type="ECO:0000259" key="9">
    <source>
        <dbReference type="PROSITE" id="PS51873"/>
    </source>
</evidence>
<sequence>MDEDALEILEILPQVPLTIIYSTLGKYKNDPFRRDKALTYLLNEDLASSPEWLLAERQPHSAEKPSHAFADNIAGTSHSYGVWPVSLADSTSKSDNHPNKRPSTSVPEGRNPKEGRNDLDLIVPENANSMPDGQDLKRDQQLTLLLGMFPDCDPEYLKMKCDECNYCDNALQVVVQDMLDQQNYPHCKQAHLHKSLDLKSKYSDMSLHEFLDLVDDPLDFFYRTDRPATPAYVNLTTAYLKKNFPYHTVREIEKLMRENRSLLAPTVKAIRNGNFELRKTRRPASEVHEPHETDENFLKELTFLRFEAGIQDYFALQRDVRENEKREARKTGSLLECPICCDDELIYLDMEACPEGHTFCGSCVKRHVNEQVGQGRVDFPCLDVSCSALFDYRTLAKLMKPSVMSRILKQKQAEEIKAADIPCLECCPFCDFAMIVEDSNEKLFRCLNPECMKESCRLCKEPSHIPLRCDEVEKEAEVQARTYLENEMSESIIRECHKCHKRFMKEEGCNKMTCSCGASMCYVCKKPGVGYDHFRVYCGVILESSMHKKYEQGQQRQNKYS</sequence>
<evidence type="ECO:0000256" key="3">
    <source>
        <dbReference type="ARBA" id="ARBA00022723"/>
    </source>
</evidence>
<reference evidence="10" key="1">
    <citation type="submission" date="2020-11" db="EMBL/GenBank/DDBJ databases">
        <authorList>
            <person name="Tran Van P."/>
        </authorList>
    </citation>
    <scope>NUCLEOTIDE SEQUENCE</scope>
</reference>
<dbReference type="Pfam" id="PF26200">
    <property type="entry name" value="Rcat_RNF216"/>
    <property type="match status" value="1"/>
</dbReference>
<dbReference type="InterPro" id="IPR047544">
    <property type="entry name" value="RING-HC_RBR_RNF216"/>
</dbReference>
<dbReference type="OrthoDB" id="10009520at2759"/>
<keyword evidence="2" id="KW-0808">Transferase</keyword>
<dbReference type="InterPro" id="IPR013083">
    <property type="entry name" value="Znf_RING/FYVE/PHD"/>
</dbReference>
<comment type="pathway">
    <text evidence="1">Protein modification; protein ubiquitination.</text>
</comment>
<feature type="region of interest" description="Disordered" evidence="8">
    <location>
        <begin position="88"/>
        <end position="135"/>
    </location>
</feature>
<feature type="domain" description="RING-type" evidence="9">
    <location>
        <begin position="333"/>
        <end position="551"/>
    </location>
</feature>